<dbReference type="EMBL" id="JPVZ01000003">
    <property type="protein sequence ID" value="OAZ10205.1"/>
    <property type="molecule type" value="Genomic_DNA"/>
</dbReference>
<evidence type="ECO:0008006" key="3">
    <source>
        <dbReference type="Google" id="ProtNLM"/>
    </source>
</evidence>
<comment type="caution">
    <text evidence="1">The sequence shown here is derived from an EMBL/GenBank/DDBJ whole genome shotgun (WGS) entry which is preliminary data.</text>
</comment>
<reference evidence="1 2" key="1">
    <citation type="submission" date="2014-07" db="EMBL/GenBank/DDBJ databases">
        <title>Draft genome sequence of Thalassospira tepidiphila 1-1B.</title>
        <authorList>
            <person name="Lai Q."/>
            <person name="Shao Z."/>
        </authorList>
    </citation>
    <scope>NUCLEOTIDE SEQUENCE [LARGE SCALE GENOMIC DNA]</scope>
    <source>
        <strain evidence="1 2">MCCC 1A03514</strain>
    </source>
</reference>
<dbReference type="Proteomes" id="UP000094009">
    <property type="component" value="Unassembled WGS sequence"/>
</dbReference>
<evidence type="ECO:0000313" key="1">
    <source>
        <dbReference type="EMBL" id="OAZ10205.1"/>
    </source>
</evidence>
<dbReference type="InterPro" id="IPR022050">
    <property type="entry name" value="T_hemolysin"/>
</dbReference>
<protein>
    <recommendedName>
        <fullName evidence="3">Thermostable hemolysin</fullName>
    </recommendedName>
</protein>
<organism evidence="1 2">
    <name type="scientific">Thalassospira tepidiphila MCCC 1A03514</name>
    <dbReference type="NCBI Taxonomy" id="1177930"/>
    <lineage>
        <taxon>Bacteria</taxon>
        <taxon>Pseudomonadati</taxon>
        <taxon>Pseudomonadota</taxon>
        <taxon>Alphaproteobacteria</taxon>
        <taxon>Rhodospirillales</taxon>
        <taxon>Thalassospiraceae</taxon>
        <taxon>Thalassospira</taxon>
    </lineage>
</organism>
<evidence type="ECO:0000313" key="2">
    <source>
        <dbReference type="Proteomes" id="UP000094009"/>
    </source>
</evidence>
<gene>
    <name evidence="1" type="ORF">TH4_08100</name>
</gene>
<sequence>MLQLNYNENGNPSARLRLQKNGFLSRVPTHACAISILTNTARERAEVEDFISGIYARTYEAEISVHYDTLMSVRDDHGDIVAALGFRSAGHGPLFLEQYLRRPINSILGIPRHEIAEIGNLASNGSGASSFLFTALSAYLHHSGFKQAVVTGTASLEKRFQKMGLAPVRHALADPALLECGNTHWGRYYDTRPHVLSGSVTLGYLRLQSLFGAEYSHMRPRLYPRLQHNGEV</sequence>
<proteinExistence type="predicted"/>
<dbReference type="RefSeq" id="WP_064780590.1">
    <property type="nucleotide sequence ID" value="NZ_JPVZ01000003.1"/>
</dbReference>
<dbReference type="AlphaFoldDB" id="A0A853L1U7"/>
<dbReference type="Pfam" id="PF12261">
    <property type="entry name" value="T_hemolysin"/>
    <property type="match status" value="1"/>
</dbReference>
<name>A0A853L1U7_9PROT</name>
<accession>A0A853L1U7</accession>